<dbReference type="EMBL" id="CM000762">
    <property type="protein sequence ID" value="KXG33139.1"/>
    <property type="molecule type" value="Genomic_DNA"/>
</dbReference>
<dbReference type="InParanoid" id="A0A1B6Q5D8"/>
<evidence type="ECO:0000313" key="2">
    <source>
        <dbReference type="Proteomes" id="UP000000768"/>
    </source>
</evidence>
<keyword evidence="2" id="KW-1185">Reference proteome</keyword>
<sequence length="80" mass="8436">MQGSCDCDLEFISCCCKIRQDASGMVCLVGDGDGKIYPLDWGRGWGAGQICCAGDENVLLIPVGDVPVAILPIAKRYPSA</sequence>
<name>A0A1B6Q5D8_SORBI</name>
<evidence type="ECO:0000313" key="1">
    <source>
        <dbReference type="EMBL" id="KXG33139.1"/>
    </source>
</evidence>
<dbReference type="Proteomes" id="UP000000768">
    <property type="component" value="Chromosome 3"/>
</dbReference>
<proteinExistence type="predicted"/>
<accession>A0A1B6Q5D8</accession>
<gene>
    <name evidence="1" type="ORF">SORBI_3003G260100</name>
</gene>
<reference evidence="1 2" key="1">
    <citation type="journal article" date="2009" name="Nature">
        <title>The Sorghum bicolor genome and the diversification of grasses.</title>
        <authorList>
            <person name="Paterson A.H."/>
            <person name="Bowers J.E."/>
            <person name="Bruggmann R."/>
            <person name="Dubchak I."/>
            <person name="Grimwood J."/>
            <person name="Gundlach H."/>
            <person name="Haberer G."/>
            <person name="Hellsten U."/>
            <person name="Mitros T."/>
            <person name="Poliakov A."/>
            <person name="Schmutz J."/>
            <person name="Spannagl M."/>
            <person name="Tang H."/>
            <person name="Wang X."/>
            <person name="Wicker T."/>
            <person name="Bharti A.K."/>
            <person name="Chapman J."/>
            <person name="Feltus F.A."/>
            <person name="Gowik U."/>
            <person name="Grigoriev I.V."/>
            <person name="Lyons E."/>
            <person name="Maher C.A."/>
            <person name="Martis M."/>
            <person name="Narechania A."/>
            <person name="Otillar R.P."/>
            <person name="Penning B.W."/>
            <person name="Salamov A.A."/>
            <person name="Wang Y."/>
            <person name="Zhang L."/>
            <person name="Carpita N.C."/>
            <person name="Freeling M."/>
            <person name="Gingle A.R."/>
            <person name="Hash C.T."/>
            <person name="Keller B."/>
            <person name="Klein P."/>
            <person name="Kresovich S."/>
            <person name="McCann M.C."/>
            <person name="Ming R."/>
            <person name="Peterson D.G."/>
            <person name="Mehboob-ur-Rahman"/>
            <person name="Ware D."/>
            <person name="Westhoff P."/>
            <person name="Mayer K.F."/>
            <person name="Messing J."/>
            <person name="Rokhsar D.S."/>
        </authorList>
    </citation>
    <scope>NUCLEOTIDE SEQUENCE [LARGE SCALE GENOMIC DNA]</scope>
    <source>
        <strain evidence="2">cv. BTx623</strain>
    </source>
</reference>
<reference evidence="2" key="2">
    <citation type="journal article" date="2018" name="Plant J.">
        <title>The Sorghum bicolor reference genome: improved assembly, gene annotations, a transcriptome atlas, and signatures of genome organization.</title>
        <authorList>
            <person name="McCormick R.F."/>
            <person name="Truong S.K."/>
            <person name="Sreedasyam A."/>
            <person name="Jenkins J."/>
            <person name="Shu S."/>
            <person name="Sims D."/>
            <person name="Kennedy M."/>
            <person name="Amirebrahimi M."/>
            <person name="Weers B.D."/>
            <person name="McKinley B."/>
            <person name="Mattison A."/>
            <person name="Morishige D.T."/>
            <person name="Grimwood J."/>
            <person name="Schmutz J."/>
            <person name="Mullet J.E."/>
        </authorList>
    </citation>
    <scope>NUCLEOTIDE SEQUENCE [LARGE SCALE GENOMIC DNA]</scope>
    <source>
        <strain evidence="2">cv. BTx623</strain>
    </source>
</reference>
<dbReference type="AlphaFoldDB" id="A0A1B6Q5D8"/>
<protein>
    <submittedName>
        <fullName evidence="1">Uncharacterized protein</fullName>
    </submittedName>
</protein>
<dbReference type="Gramene" id="KXG33139">
    <property type="protein sequence ID" value="KXG33139"/>
    <property type="gene ID" value="SORBI_3003G260100"/>
</dbReference>
<organism evidence="1 2">
    <name type="scientific">Sorghum bicolor</name>
    <name type="common">Sorghum</name>
    <name type="synonym">Sorghum vulgare</name>
    <dbReference type="NCBI Taxonomy" id="4558"/>
    <lineage>
        <taxon>Eukaryota</taxon>
        <taxon>Viridiplantae</taxon>
        <taxon>Streptophyta</taxon>
        <taxon>Embryophyta</taxon>
        <taxon>Tracheophyta</taxon>
        <taxon>Spermatophyta</taxon>
        <taxon>Magnoliopsida</taxon>
        <taxon>Liliopsida</taxon>
        <taxon>Poales</taxon>
        <taxon>Poaceae</taxon>
        <taxon>PACMAD clade</taxon>
        <taxon>Panicoideae</taxon>
        <taxon>Andropogonodae</taxon>
        <taxon>Andropogoneae</taxon>
        <taxon>Sorghinae</taxon>
        <taxon>Sorghum</taxon>
    </lineage>
</organism>